<dbReference type="CDD" id="cd00130">
    <property type="entry name" value="PAS"/>
    <property type="match status" value="1"/>
</dbReference>
<dbReference type="InterPro" id="IPR001789">
    <property type="entry name" value="Sig_transdc_resp-reg_receiver"/>
</dbReference>
<gene>
    <name evidence="6" type="ORF">ACFOD3_05820</name>
</gene>
<dbReference type="Pfam" id="PF08448">
    <property type="entry name" value="PAS_4"/>
    <property type="match status" value="1"/>
</dbReference>
<keyword evidence="6" id="KW-0067">ATP-binding</keyword>
<dbReference type="GO" id="GO:0005524">
    <property type="term" value="F:ATP binding"/>
    <property type="evidence" value="ECO:0007669"/>
    <property type="project" value="UniProtKB-KW"/>
</dbReference>
<keyword evidence="7" id="KW-1185">Reference proteome</keyword>
<evidence type="ECO:0000256" key="1">
    <source>
        <dbReference type="ARBA" id="ARBA00000085"/>
    </source>
</evidence>
<dbReference type="InterPro" id="IPR000014">
    <property type="entry name" value="PAS"/>
</dbReference>
<dbReference type="PANTHER" id="PTHR43065:SF49">
    <property type="entry name" value="HISTIDINE KINASE"/>
    <property type="match status" value="1"/>
</dbReference>
<dbReference type="Proteomes" id="UP001595420">
    <property type="component" value="Unassembled WGS sequence"/>
</dbReference>
<dbReference type="InterPro" id="IPR005467">
    <property type="entry name" value="His_kinase_dom"/>
</dbReference>
<protein>
    <recommendedName>
        <fullName evidence="2">histidine kinase</fullName>
        <ecNumber evidence="2">2.7.13.3</ecNumber>
    </recommendedName>
</protein>
<dbReference type="InterPro" id="IPR003594">
    <property type="entry name" value="HATPase_dom"/>
</dbReference>
<dbReference type="SMART" id="SM00448">
    <property type="entry name" value="REC"/>
    <property type="match status" value="1"/>
</dbReference>
<dbReference type="PROSITE" id="PS50110">
    <property type="entry name" value="RESPONSE_REGULATORY"/>
    <property type="match status" value="1"/>
</dbReference>
<dbReference type="EMBL" id="JBHRSB010000001">
    <property type="protein sequence ID" value="MFC2999401.1"/>
    <property type="molecule type" value="Genomic_DNA"/>
</dbReference>
<comment type="catalytic activity">
    <reaction evidence="1">
        <text>ATP + protein L-histidine = ADP + protein N-phospho-L-histidine.</text>
        <dbReference type="EC" id="2.7.13.3"/>
    </reaction>
</comment>
<organism evidence="6 7">
    <name type="scientific">Falsiroseomonas tokyonensis</name>
    <dbReference type="NCBI Taxonomy" id="430521"/>
    <lineage>
        <taxon>Bacteria</taxon>
        <taxon>Pseudomonadati</taxon>
        <taxon>Pseudomonadota</taxon>
        <taxon>Alphaproteobacteria</taxon>
        <taxon>Acetobacterales</taxon>
        <taxon>Roseomonadaceae</taxon>
        <taxon>Falsiroseomonas</taxon>
    </lineage>
</organism>
<dbReference type="Pfam" id="PF02518">
    <property type="entry name" value="HATPase_c"/>
    <property type="match status" value="1"/>
</dbReference>
<evidence type="ECO:0000313" key="7">
    <source>
        <dbReference type="Proteomes" id="UP001595420"/>
    </source>
</evidence>
<evidence type="ECO:0000256" key="2">
    <source>
        <dbReference type="ARBA" id="ARBA00012438"/>
    </source>
</evidence>
<dbReference type="SMART" id="SM00387">
    <property type="entry name" value="HATPase_c"/>
    <property type="match status" value="1"/>
</dbReference>
<feature type="modified residue" description="4-aspartylphosphate" evidence="3">
    <location>
        <position position="407"/>
    </location>
</feature>
<dbReference type="RefSeq" id="WP_216835296.1">
    <property type="nucleotide sequence ID" value="NZ_JAFNJS010000001.1"/>
</dbReference>
<evidence type="ECO:0000259" key="4">
    <source>
        <dbReference type="PROSITE" id="PS50109"/>
    </source>
</evidence>
<evidence type="ECO:0000313" key="6">
    <source>
        <dbReference type="EMBL" id="MFC2999401.1"/>
    </source>
</evidence>
<evidence type="ECO:0000259" key="5">
    <source>
        <dbReference type="PROSITE" id="PS50110"/>
    </source>
</evidence>
<dbReference type="PANTHER" id="PTHR43065">
    <property type="entry name" value="SENSOR HISTIDINE KINASE"/>
    <property type="match status" value="1"/>
</dbReference>
<keyword evidence="3" id="KW-0597">Phosphoprotein</keyword>
<feature type="domain" description="Histidine kinase" evidence="4">
    <location>
        <begin position="135"/>
        <end position="341"/>
    </location>
</feature>
<accession>A0ABV7BRQ4</accession>
<reference evidence="7" key="1">
    <citation type="journal article" date="2019" name="Int. J. Syst. Evol. Microbiol.">
        <title>The Global Catalogue of Microorganisms (GCM) 10K type strain sequencing project: providing services to taxonomists for standard genome sequencing and annotation.</title>
        <authorList>
            <consortium name="The Broad Institute Genomics Platform"/>
            <consortium name="The Broad Institute Genome Sequencing Center for Infectious Disease"/>
            <person name="Wu L."/>
            <person name="Ma J."/>
        </authorList>
    </citation>
    <scope>NUCLEOTIDE SEQUENCE [LARGE SCALE GENOMIC DNA]</scope>
    <source>
        <strain evidence="7">CGMCC 1.16855</strain>
    </source>
</reference>
<comment type="caution">
    <text evidence="6">The sequence shown here is derived from an EMBL/GenBank/DDBJ whole genome shotgun (WGS) entry which is preliminary data.</text>
</comment>
<evidence type="ECO:0000256" key="3">
    <source>
        <dbReference type="PROSITE-ProRule" id="PRU00169"/>
    </source>
</evidence>
<feature type="domain" description="Response regulatory" evidence="5">
    <location>
        <begin position="357"/>
        <end position="473"/>
    </location>
</feature>
<dbReference type="InterPro" id="IPR013656">
    <property type="entry name" value="PAS_4"/>
</dbReference>
<dbReference type="EC" id="2.7.13.3" evidence="2"/>
<dbReference type="CDD" id="cd00082">
    <property type="entry name" value="HisKA"/>
    <property type="match status" value="1"/>
</dbReference>
<dbReference type="PROSITE" id="PS50109">
    <property type="entry name" value="HIS_KIN"/>
    <property type="match status" value="1"/>
</dbReference>
<sequence length="475" mass="49921">MRDDDGDLIGRAEAGGSYRLDADCRFVTVDAHAAELLGQPAWSLTGSIIWEVLPELRVPLQARFEAVLQGGGASRFVCRLRPVDRWYAAQVDPVGPPQAPAGLMVRFYDATAELGALNDEIVAERLDAAAEATGRLAHDVNNGLTVVLGNAEFLEEELAGRPDLLEVVRLVADAAERLAALTKRVQSFASYRRQGFGQTPPDALLPRMAARLTSNAPDWPVLVACEPDLPPVLVDAEDLEAALSELVLNARAALPDGGPVRLLAQASARPGRVMIAVVDGGCGMPPALSLRCMEPFVTSGSRQGLGLSVVRGFAAAHGATLQIDSDPGAGTIVTLDLPAAAGEAEPPPLRHGAKRPHVLLVDDDANGRTKETRLPDALGCDVIAAAKSRDALEALRQGPRPALLLADAVLPNGAGGALLVEQARRLHPALPAVLISDDAALGSVDSRERASDLPLLEKSFGTSELEQVLSGALER</sequence>
<proteinExistence type="predicted"/>
<dbReference type="InterPro" id="IPR003661">
    <property type="entry name" value="HisK_dim/P_dom"/>
</dbReference>
<name>A0ABV7BRQ4_9PROT</name>
<keyword evidence="6" id="KW-0547">Nucleotide-binding</keyword>